<protein>
    <submittedName>
        <fullName evidence="2">Uncharacterized protein</fullName>
    </submittedName>
</protein>
<dbReference type="EMBL" id="CP126970">
    <property type="protein sequence ID" value="WIM69934.1"/>
    <property type="molecule type" value="Genomic_DNA"/>
</dbReference>
<evidence type="ECO:0000313" key="3">
    <source>
        <dbReference type="Proteomes" id="UP001238805"/>
    </source>
</evidence>
<reference evidence="2 3" key="1">
    <citation type="submission" date="2023-05" db="EMBL/GenBank/DDBJ databases">
        <title>Corynebacterium suedekumii sp. nov. and Corynebacterium breve sp. nov. isolated from raw cow's milk.</title>
        <authorList>
            <person name="Baer M.K."/>
            <person name="Mehl L."/>
            <person name="Hellmuth R."/>
            <person name="Marke G."/>
            <person name="Lipski A."/>
        </authorList>
    </citation>
    <scope>NUCLEOTIDE SEQUENCE [LARGE SCALE GENOMIC DNA]</scope>
    <source>
        <strain evidence="2 3">LM112</strain>
    </source>
</reference>
<keyword evidence="3" id="KW-1185">Reference proteome</keyword>
<dbReference type="RefSeq" id="WP_284874527.1">
    <property type="nucleotide sequence ID" value="NZ_CP126970.1"/>
</dbReference>
<name>A0ABY8VP39_9CORY</name>
<feature type="region of interest" description="Disordered" evidence="1">
    <location>
        <begin position="66"/>
        <end position="95"/>
    </location>
</feature>
<proteinExistence type="predicted"/>
<dbReference type="Proteomes" id="UP001238805">
    <property type="component" value="Chromosome"/>
</dbReference>
<organism evidence="2 3">
    <name type="scientific">Corynebacterium suedekumii</name>
    <dbReference type="NCBI Taxonomy" id="3049801"/>
    <lineage>
        <taxon>Bacteria</taxon>
        <taxon>Bacillati</taxon>
        <taxon>Actinomycetota</taxon>
        <taxon>Actinomycetes</taxon>
        <taxon>Mycobacteriales</taxon>
        <taxon>Corynebacteriaceae</taxon>
        <taxon>Corynebacterium</taxon>
    </lineage>
</organism>
<evidence type="ECO:0000256" key="1">
    <source>
        <dbReference type="SAM" id="MobiDB-lite"/>
    </source>
</evidence>
<sequence length="95" mass="10247">MFIQLQRPVPGTEPAVVLRELVFMANLAAQETTGDTATSLSVERLAHRLRGSAVYDSVALARVDAPMNSPSPPSAIPWSPTRTPRWPVSSCSACR</sequence>
<gene>
    <name evidence="2" type="ORF">QP029_12145</name>
</gene>
<evidence type="ECO:0000313" key="2">
    <source>
        <dbReference type="EMBL" id="WIM69934.1"/>
    </source>
</evidence>
<accession>A0ABY8VP39</accession>